<dbReference type="PROSITE" id="PS51257">
    <property type="entry name" value="PROKAR_LIPOPROTEIN"/>
    <property type="match status" value="1"/>
</dbReference>
<gene>
    <name evidence="10" type="ordered locus">Bcav_1884</name>
</gene>
<evidence type="ECO:0000256" key="1">
    <source>
        <dbReference type="ARBA" id="ARBA00000971"/>
    </source>
</evidence>
<evidence type="ECO:0000313" key="11">
    <source>
        <dbReference type="Proteomes" id="UP000007962"/>
    </source>
</evidence>
<evidence type="ECO:0000256" key="8">
    <source>
        <dbReference type="SAM" id="SignalP"/>
    </source>
</evidence>
<evidence type="ECO:0000256" key="7">
    <source>
        <dbReference type="SAM" id="MobiDB-lite"/>
    </source>
</evidence>
<dbReference type="InterPro" id="IPR001179">
    <property type="entry name" value="PPIase_FKBP_dom"/>
</dbReference>
<dbReference type="KEGG" id="bcv:Bcav_1884"/>
<dbReference type="EC" id="5.2.1.8" evidence="3 6"/>
<dbReference type="STRING" id="471853.Bcav_1884"/>
<dbReference type="RefSeq" id="WP_015882380.1">
    <property type="nucleotide sequence ID" value="NC_012669.1"/>
</dbReference>
<dbReference type="Pfam" id="PF00254">
    <property type="entry name" value="FKBP_C"/>
    <property type="match status" value="1"/>
</dbReference>
<dbReference type="EMBL" id="CP001618">
    <property type="protein sequence ID" value="ACQ80140.1"/>
    <property type="molecule type" value="Genomic_DNA"/>
</dbReference>
<reference evidence="10 11" key="1">
    <citation type="journal article" date="2009" name="Stand. Genomic Sci.">
        <title>Complete genome sequence of Beutenbergia cavernae type strain (HKI 0122).</title>
        <authorList>
            <person name="Land M."/>
            <person name="Pukall R."/>
            <person name="Abt B."/>
            <person name="Goker M."/>
            <person name="Rohde M."/>
            <person name="Glavina Del Rio T."/>
            <person name="Tice H."/>
            <person name="Copeland A."/>
            <person name="Cheng J.F."/>
            <person name="Lucas S."/>
            <person name="Chen F."/>
            <person name="Nolan M."/>
            <person name="Bruce D."/>
            <person name="Goodwin L."/>
            <person name="Pitluck S."/>
            <person name="Ivanova N."/>
            <person name="Mavromatis K."/>
            <person name="Ovchinnikova G."/>
            <person name="Pati A."/>
            <person name="Chen A."/>
            <person name="Palaniappan K."/>
            <person name="Hauser L."/>
            <person name="Chang Y.J."/>
            <person name="Jefferies C.C."/>
            <person name="Saunders E."/>
            <person name="Brettin T."/>
            <person name="Detter J.C."/>
            <person name="Han C."/>
            <person name="Chain P."/>
            <person name="Bristow J."/>
            <person name="Eisen J.A."/>
            <person name="Markowitz V."/>
            <person name="Hugenholtz P."/>
            <person name="Kyrpides N.C."/>
            <person name="Klenk H.P."/>
            <person name="Lapidus A."/>
        </authorList>
    </citation>
    <scope>NUCLEOTIDE SEQUENCE [LARGE SCALE GENOMIC DNA]</scope>
    <source>
        <strain evidence="11">ATCC BAA-8 / DSM 12333 / NBRC 16432</strain>
    </source>
</reference>
<dbReference type="InterPro" id="IPR046357">
    <property type="entry name" value="PPIase_dom_sf"/>
</dbReference>
<evidence type="ECO:0000256" key="3">
    <source>
        <dbReference type="ARBA" id="ARBA00013194"/>
    </source>
</evidence>
<comment type="similarity">
    <text evidence="2">Belongs to the FKBP-type PPIase family.</text>
</comment>
<dbReference type="SUPFAM" id="SSF54534">
    <property type="entry name" value="FKBP-like"/>
    <property type="match status" value="1"/>
</dbReference>
<keyword evidence="8" id="KW-0732">Signal</keyword>
<comment type="catalytic activity">
    <reaction evidence="1 6">
        <text>[protein]-peptidylproline (omega=180) = [protein]-peptidylproline (omega=0)</text>
        <dbReference type="Rhea" id="RHEA:16237"/>
        <dbReference type="Rhea" id="RHEA-COMP:10747"/>
        <dbReference type="Rhea" id="RHEA-COMP:10748"/>
        <dbReference type="ChEBI" id="CHEBI:83833"/>
        <dbReference type="ChEBI" id="CHEBI:83834"/>
        <dbReference type="EC" id="5.2.1.8"/>
    </reaction>
</comment>
<evidence type="ECO:0000256" key="4">
    <source>
        <dbReference type="ARBA" id="ARBA00023110"/>
    </source>
</evidence>
<evidence type="ECO:0000256" key="5">
    <source>
        <dbReference type="ARBA" id="ARBA00023235"/>
    </source>
</evidence>
<evidence type="ECO:0000256" key="2">
    <source>
        <dbReference type="ARBA" id="ARBA00006577"/>
    </source>
</evidence>
<accession>C5C512</accession>
<keyword evidence="5 6" id="KW-0413">Isomerase</keyword>
<protein>
    <recommendedName>
        <fullName evidence="3 6">peptidylprolyl isomerase</fullName>
        <ecNumber evidence="3 6">5.2.1.8</ecNumber>
    </recommendedName>
</protein>
<dbReference type="GO" id="GO:0003755">
    <property type="term" value="F:peptidyl-prolyl cis-trans isomerase activity"/>
    <property type="evidence" value="ECO:0007669"/>
    <property type="project" value="UniProtKB-KW"/>
</dbReference>
<dbReference type="Proteomes" id="UP000007962">
    <property type="component" value="Chromosome"/>
</dbReference>
<name>C5C512_BEUC1</name>
<dbReference type="AlphaFoldDB" id="C5C512"/>
<evidence type="ECO:0000313" key="10">
    <source>
        <dbReference type="EMBL" id="ACQ80140.1"/>
    </source>
</evidence>
<keyword evidence="11" id="KW-1185">Reference proteome</keyword>
<dbReference type="PROSITE" id="PS50059">
    <property type="entry name" value="FKBP_PPIASE"/>
    <property type="match status" value="1"/>
</dbReference>
<feature type="chain" id="PRO_5038609283" description="peptidylprolyl isomerase" evidence="8">
    <location>
        <begin position="29"/>
        <end position="323"/>
    </location>
</feature>
<proteinExistence type="inferred from homology"/>
<sequence>MRRTVPHLIVTAVAAALVLAACSSGEPAGSEGSEEPTSSASGDTASGATEATDLFEASGAFGEKPTLTFPGETPPEGLQAEVLSEGDGPVVEPGSVVAAHYLGQVWGSDTPFDNSYDGGAAVPFSLNTVVAGWTQGIPGHAVGSRILLSIPADLGYGPQGGNAQAGIGAEDTIVFVVDIVEAFGPEVVGEAGAEPTGEELPVTYDGELGEPVSGVTLVEGATLAAEPTSTTIATGTGEPIAAGQGVVAQYALTSEDGASQASTWDTSQEGFGPIAAAVGSGTFLDLVEGVPIGSRVLVQLPGNDQQPSALAVVVDLVAVAPQG</sequence>
<feature type="domain" description="PPIase FKBP-type" evidence="9">
    <location>
        <begin position="94"/>
        <end position="183"/>
    </location>
</feature>
<evidence type="ECO:0000259" key="9">
    <source>
        <dbReference type="PROSITE" id="PS50059"/>
    </source>
</evidence>
<dbReference type="HOGENOM" id="CLU_053307_2_0_11"/>
<dbReference type="eggNOG" id="COG0545">
    <property type="taxonomic scope" value="Bacteria"/>
</dbReference>
<dbReference type="Gene3D" id="3.10.50.40">
    <property type="match status" value="1"/>
</dbReference>
<feature type="signal peptide" evidence="8">
    <location>
        <begin position="1"/>
        <end position="28"/>
    </location>
</feature>
<evidence type="ECO:0000256" key="6">
    <source>
        <dbReference type="PROSITE-ProRule" id="PRU00277"/>
    </source>
</evidence>
<feature type="region of interest" description="Disordered" evidence="7">
    <location>
        <begin position="24"/>
        <end position="46"/>
    </location>
</feature>
<dbReference type="PANTHER" id="PTHR43811">
    <property type="entry name" value="FKBP-TYPE PEPTIDYL-PROLYL CIS-TRANS ISOMERASE FKPA"/>
    <property type="match status" value="1"/>
</dbReference>
<dbReference type="PANTHER" id="PTHR43811:SF19">
    <property type="entry name" value="39 KDA FK506-BINDING NUCLEAR PROTEIN"/>
    <property type="match status" value="1"/>
</dbReference>
<keyword evidence="4 6" id="KW-0697">Rotamase</keyword>
<organism evidence="10 11">
    <name type="scientific">Beutenbergia cavernae (strain ATCC BAA-8 / DSM 12333 / CCUG 43141 / JCM 11478 / NBRC 16432 / NCIMB 13614 / HKI 0122)</name>
    <dbReference type="NCBI Taxonomy" id="471853"/>
    <lineage>
        <taxon>Bacteria</taxon>
        <taxon>Bacillati</taxon>
        <taxon>Actinomycetota</taxon>
        <taxon>Actinomycetes</taxon>
        <taxon>Micrococcales</taxon>
        <taxon>Beutenbergiaceae</taxon>
        <taxon>Beutenbergia</taxon>
    </lineage>
</organism>